<accession>A0A0K2GGU3</accession>
<feature type="transmembrane region" description="Helical" evidence="1">
    <location>
        <begin position="12"/>
        <end position="32"/>
    </location>
</feature>
<evidence type="ECO:0000313" key="2">
    <source>
        <dbReference type="EMBL" id="ALA60064.1"/>
    </source>
</evidence>
<dbReference type="AlphaFoldDB" id="A0A0K2GGU3"/>
<dbReference type="RefSeq" id="WP_053380976.1">
    <property type="nucleotide sequence ID" value="NZ_CP011801.1"/>
</dbReference>
<feature type="transmembrane region" description="Helical" evidence="1">
    <location>
        <begin position="44"/>
        <end position="65"/>
    </location>
</feature>
<evidence type="ECO:0000256" key="1">
    <source>
        <dbReference type="SAM" id="Phobius"/>
    </source>
</evidence>
<keyword evidence="1" id="KW-1133">Transmembrane helix</keyword>
<feature type="transmembrane region" description="Helical" evidence="1">
    <location>
        <begin position="71"/>
        <end position="91"/>
    </location>
</feature>
<gene>
    <name evidence="2" type="ORF">NITMOv2_3672</name>
</gene>
<keyword evidence="1" id="KW-0812">Transmembrane</keyword>
<evidence type="ECO:0000313" key="3">
    <source>
        <dbReference type="Proteomes" id="UP000069205"/>
    </source>
</evidence>
<keyword evidence="1" id="KW-0472">Membrane</keyword>
<dbReference type="PATRIC" id="fig|42253.5.peg.3625"/>
<dbReference type="STRING" id="42253.NITMOv2_3672"/>
<protein>
    <submittedName>
        <fullName evidence="2">Uncharacterized protein</fullName>
    </submittedName>
</protein>
<dbReference type="EMBL" id="CP011801">
    <property type="protein sequence ID" value="ALA60064.1"/>
    <property type="molecule type" value="Genomic_DNA"/>
</dbReference>
<sequence>MARTLIDFGAGFFIGGLALSAAWGFFWLAIGLIGLGRRTCGWRVVWNSLAVGVLPLGLILVLLWWRSGGQPALSFGIGLAGMPVVLLGLGLRPAPDGQRVGSHMVDGIRRLKDELLGAHLGCGGCSHEHDHGGCG</sequence>
<name>A0A0K2GGU3_NITMO</name>
<dbReference type="Proteomes" id="UP000069205">
    <property type="component" value="Chromosome"/>
</dbReference>
<organism evidence="2 3">
    <name type="scientific">Nitrospira moscoviensis</name>
    <dbReference type="NCBI Taxonomy" id="42253"/>
    <lineage>
        <taxon>Bacteria</taxon>
        <taxon>Pseudomonadati</taxon>
        <taxon>Nitrospirota</taxon>
        <taxon>Nitrospiria</taxon>
        <taxon>Nitrospirales</taxon>
        <taxon>Nitrospiraceae</taxon>
        <taxon>Nitrospira</taxon>
    </lineage>
</organism>
<keyword evidence="3" id="KW-1185">Reference proteome</keyword>
<dbReference type="OrthoDB" id="9809504at2"/>
<reference evidence="2 3" key="1">
    <citation type="journal article" date="2015" name="Proc. Natl. Acad. Sci. U.S.A.">
        <title>Expanded metabolic versatility of ubiquitous nitrite-oxidizing bacteria from the genus Nitrospira.</title>
        <authorList>
            <person name="Koch H."/>
            <person name="Lucker S."/>
            <person name="Albertsen M."/>
            <person name="Kitzinger K."/>
            <person name="Herbold C."/>
            <person name="Spieck E."/>
            <person name="Nielsen P.H."/>
            <person name="Wagner M."/>
            <person name="Daims H."/>
        </authorList>
    </citation>
    <scope>NUCLEOTIDE SEQUENCE [LARGE SCALE GENOMIC DNA]</scope>
    <source>
        <strain evidence="2 3">NSP M-1</strain>
    </source>
</reference>
<proteinExistence type="predicted"/>
<dbReference type="KEGG" id="nmv:NITMOv2_3672"/>